<reference evidence="2" key="1">
    <citation type="submission" date="2020-11" db="EMBL/GenBank/DDBJ databases">
        <authorList>
            <consortium name="DOE Joint Genome Institute"/>
            <person name="Ahrendt S."/>
            <person name="Riley R."/>
            <person name="Andreopoulos W."/>
            <person name="Labutti K."/>
            <person name="Pangilinan J."/>
            <person name="Ruiz-Duenas F.J."/>
            <person name="Barrasa J.M."/>
            <person name="Sanchez-Garcia M."/>
            <person name="Camarero S."/>
            <person name="Miyauchi S."/>
            <person name="Serrano A."/>
            <person name="Linde D."/>
            <person name="Babiker R."/>
            <person name="Drula E."/>
            <person name="Ayuso-Fernandez I."/>
            <person name="Pacheco R."/>
            <person name="Padilla G."/>
            <person name="Ferreira P."/>
            <person name="Barriuso J."/>
            <person name="Kellner H."/>
            <person name="Castanera R."/>
            <person name="Alfaro M."/>
            <person name="Ramirez L."/>
            <person name="Pisabarro A.G."/>
            <person name="Kuo A."/>
            <person name="Tritt A."/>
            <person name="Lipzen A."/>
            <person name="He G."/>
            <person name="Yan M."/>
            <person name="Ng V."/>
            <person name="Cullen D."/>
            <person name="Martin F."/>
            <person name="Rosso M.-N."/>
            <person name="Henrissat B."/>
            <person name="Hibbett D."/>
            <person name="Martinez A.T."/>
            <person name="Grigoriev I.V."/>
        </authorList>
    </citation>
    <scope>NUCLEOTIDE SEQUENCE</scope>
    <source>
        <strain evidence="2">CIRM-BRFM 674</strain>
    </source>
</reference>
<dbReference type="Proteomes" id="UP000807469">
    <property type="component" value="Unassembled WGS sequence"/>
</dbReference>
<sequence length="283" mass="31351">MVHEIFKHALARTYGLVKSQHPPEGRRKWRLRALYASWPTLGSLNADGTIASDTSFESDTDPLDEFLEDDALGILIRTDFTNDEAWNTFIQKLQESQKELLSDLTGDGADAPADGNANAPVAGPSTEAADEESDSLSETPDIIKVLDATDPADRARLSNISNIAALRLFNDVDVRPTPAPPAGTKRISPPNPLIDQTGWQEIYTGKTLWIYDARSNTDECARLISQQPDFYGTATGDSWRARAAHIPELQFNMVYQGMKIDFNGMDKYDYNERTRNVAESVAL</sequence>
<accession>A0A9P5YTR3</accession>
<keyword evidence="3" id="KW-1185">Reference proteome</keyword>
<dbReference type="EMBL" id="MU155372">
    <property type="protein sequence ID" value="KAF9474570.1"/>
    <property type="molecule type" value="Genomic_DNA"/>
</dbReference>
<organism evidence="2 3">
    <name type="scientific">Pholiota conissans</name>
    <dbReference type="NCBI Taxonomy" id="109636"/>
    <lineage>
        <taxon>Eukaryota</taxon>
        <taxon>Fungi</taxon>
        <taxon>Dikarya</taxon>
        <taxon>Basidiomycota</taxon>
        <taxon>Agaricomycotina</taxon>
        <taxon>Agaricomycetes</taxon>
        <taxon>Agaricomycetidae</taxon>
        <taxon>Agaricales</taxon>
        <taxon>Agaricineae</taxon>
        <taxon>Strophariaceae</taxon>
        <taxon>Pholiota</taxon>
    </lineage>
</organism>
<name>A0A9P5YTR3_9AGAR</name>
<feature type="compositionally biased region" description="Low complexity" evidence="1">
    <location>
        <begin position="106"/>
        <end position="127"/>
    </location>
</feature>
<proteinExistence type="predicted"/>
<dbReference type="AlphaFoldDB" id="A0A9P5YTR3"/>
<dbReference type="OrthoDB" id="204784at2759"/>
<evidence type="ECO:0000313" key="2">
    <source>
        <dbReference type="EMBL" id="KAF9474570.1"/>
    </source>
</evidence>
<feature type="region of interest" description="Disordered" evidence="1">
    <location>
        <begin position="101"/>
        <end position="140"/>
    </location>
</feature>
<evidence type="ECO:0000256" key="1">
    <source>
        <dbReference type="SAM" id="MobiDB-lite"/>
    </source>
</evidence>
<gene>
    <name evidence="2" type="ORF">BDN70DRAFT_936546</name>
</gene>
<protein>
    <submittedName>
        <fullName evidence="2">Uncharacterized protein</fullName>
    </submittedName>
</protein>
<comment type="caution">
    <text evidence="2">The sequence shown here is derived from an EMBL/GenBank/DDBJ whole genome shotgun (WGS) entry which is preliminary data.</text>
</comment>
<evidence type="ECO:0000313" key="3">
    <source>
        <dbReference type="Proteomes" id="UP000807469"/>
    </source>
</evidence>